<dbReference type="RefSeq" id="WP_130494247.1">
    <property type="nucleotide sequence ID" value="NZ_SGXD01000005.1"/>
</dbReference>
<feature type="domain" description="Aldehyde dehydrogenase" evidence="2">
    <location>
        <begin position="7"/>
        <end position="439"/>
    </location>
</feature>
<dbReference type="PANTHER" id="PTHR43353">
    <property type="entry name" value="SUCCINATE-SEMIALDEHYDE DEHYDROGENASE, MITOCHONDRIAL"/>
    <property type="match status" value="1"/>
</dbReference>
<dbReference type="Pfam" id="PF00171">
    <property type="entry name" value="Aldedh"/>
    <property type="match status" value="1"/>
</dbReference>
<evidence type="ECO:0000313" key="4">
    <source>
        <dbReference type="Proteomes" id="UP000293638"/>
    </source>
</evidence>
<organism evidence="3 4">
    <name type="scientific">Motilibacter rhizosphaerae</name>
    <dbReference type="NCBI Taxonomy" id="598652"/>
    <lineage>
        <taxon>Bacteria</taxon>
        <taxon>Bacillati</taxon>
        <taxon>Actinomycetota</taxon>
        <taxon>Actinomycetes</taxon>
        <taxon>Motilibacterales</taxon>
        <taxon>Motilibacteraceae</taxon>
        <taxon>Motilibacter</taxon>
    </lineage>
</organism>
<dbReference type="InterPro" id="IPR016163">
    <property type="entry name" value="Ald_DH_C"/>
</dbReference>
<dbReference type="Gene3D" id="3.40.605.10">
    <property type="entry name" value="Aldehyde Dehydrogenase, Chain A, domain 1"/>
    <property type="match status" value="1"/>
</dbReference>
<evidence type="ECO:0000313" key="3">
    <source>
        <dbReference type="EMBL" id="RZS80033.1"/>
    </source>
</evidence>
<dbReference type="InterPro" id="IPR015590">
    <property type="entry name" value="Aldehyde_DH_dom"/>
</dbReference>
<dbReference type="Gene3D" id="3.40.309.10">
    <property type="entry name" value="Aldehyde Dehydrogenase, Chain A, domain 2"/>
    <property type="match status" value="1"/>
</dbReference>
<dbReference type="InterPro" id="IPR016161">
    <property type="entry name" value="Ald_DH/histidinol_DH"/>
</dbReference>
<dbReference type="SUPFAM" id="SSF53720">
    <property type="entry name" value="ALDH-like"/>
    <property type="match status" value="1"/>
</dbReference>
<dbReference type="AlphaFoldDB" id="A0A4Q7NB08"/>
<dbReference type="Proteomes" id="UP000293638">
    <property type="component" value="Unassembled WGS sequence"/>
</dbReference>
<dbReference type="GO" id="GO:0016620">
    <property type="term" value="F:oxidoreductase activity, acting on the aldehyde or oxo group of donors, NAD or NADP as acceptor"/>
    <property type="evidence" value="ECO:0007669"/>
    <property type="project" value="InterPro"/>
</dbReference>
<dbReference type="InterPro" id="IPR016162">
    <property type="entry name" value="Ald_DH_N"/>
</dbReference>
<proteinExistence type="predicted"/>
<reference evidence="3 4" key="1">
    <citation type="submission" date="2019-02" db="EMBL/GenBank/DDBJ databases">
        <title>Genomic Encyclopedia of Type Strains, Phase IV (KMG-IV): sequencing the most valuable type-strain genomes for metagenomic binning, comparative biology and taxonomic classification.</title>
        <authorList>
            <person name="Goeker M."/>
        </authorList>
    </citation>
    <scope>NUCLEOTIDE SEQUENCE [LARGE SCALE GENOMIC DNA]</scope>
    <source>
        <strain evidence="3 4">DSM 45622</strain>
    </source>
</reference>
<dbReference type="InterPro" id="IPR050740">
    <property type="entry name" value="Aldehyde_DH_Superfamily"/>
</dbReference>
<dbReference type="EMBL" id="SGXD01000005">
    <property type="protein sequence ID" value="RZS80033.1"/>
    <property type="molecule type" value="Genomic_DNA"/>
</dbReference>
<sequence>MTDGTSDETTEEQLDAVLAAAAAAAPQWAASDPATRRRLLEALAVALEGAVDELVALAQEETALSTARLSGEVRRTAYQLRFAADVVADGGYLDAVRDEPSQDAGLPAPRPDLRRVLLPRGPALVFEAGNFPFAFGLLGTDTAAGLAAGCPVVVKVHPGHPRTSLRQAELARGALDAAGFPAGLLGSVVGGEPGVRALRDPRVRVATFTGSLRGGLALQQVAQERAEPIPFYGELGSVNPVVVTAAAAERRTEEVAKGLLDSVSGSGGQLCTKPGLVLVPAGPLPDLLARLVAERAPERMLTPDGRDRFREELAERRSLPGVEVLGAGRPEAADDPSAQQVLLLTTSAERAAEQLEQLAQEVFGPAAVVVAYDDAAALEELVPRLPGSLTGTVQYDPEDPEDVARAARVAELLAARVGRVVFNGWPTGVSVALAMHHGGPPPASTDDTTTSVGGASLRRFLRPVVFQGAPELALPPALRGAPA</sequence>
<protein>
    <submittedName>
        <fullName evidence="3">NADP-dependent aldehyde dehydrogenase</fullName>
    </submittedName>
</protein>
<keyword evidence="1" id="KW-0560">Oxidoreductase</keyword>
<dbReference type="OrthoDB" id="9770537at2"/>
<accession>A0A4Q7NB08</accession>
<keyword evidence="4" id="KW-1185">Reference proteome</keyword>
<comment type="caution">
    <text evidence="3">The sequence shown here is derived from an EMBL/GenBank/DDBJ whole genome shotgun (WGS) entry which is preliminary data.</text>
</comment>
<dbReference type="PANTHER" id="PTHR43353:SF3">
    <property type="entry name" value="ALDEHYDE DEHYDROGENASE-RELATED"/>
    <property type="match status" value="1"/>
</dbReference>
<gene>
    <name evidence="3" type="ORF">EV189_3512</name>
</gene>
<evidence type="ECO:0000256" key="1">
    <source>
        <dbReference type="ARBA" id="ARBA00023002"/>
    </source>
</evidence>
<name>A0A4Q7NB08_9ACTN</name>
<evidence type="ECO:0000259" key="2">
    <source>
        <dbReference type="Pfam" id="PF00171"/>
    </source>
</evidence>